<dbReference type="InterPro" id="IPR036264">
    <property type="entry name" value="Bact_exopeptidase_dim_dom"/>
</dbReference>
<name>A0ABW2KK91_9ACTN</name>
<dbReference type="PIRSF" id="PIRSF005962">
    <property type="entry name" value="Pept_M20D_amidohydro"/>
    <property type="match status" value="1"/>
</dbReference>
<dbReference type="Gene3D" id="3.30.70.360">
    <property type="match status" value="1"/>
</dbReference>
<keyword evidence="4" id="KW-1185">Reference proteome</keyword>
<dbReference type="InterPro" id="IPR017439">
    <property type="entry name" value="Amidohydrolase"/>
</dbReference>
<dbReference type="PANTHER" id="PTHR11014">
    <property type="entry name" value="PEPTIDASE M20 FAMILY MEMBER"/>
    <property type="match status" value="1"/>
</dbReference>
<dbReference type="InterPro" id="IPR002933">
    <property type="entry name" value="Peptidase_M20"/>
</dbReference>
<gene>
    <name evidence="3" type="ORF">ACFQRF_22070</name>
</gene>
<dbReference type="Pfam" id="PF01546">
    <property type="entry name" value="Peptidase_M20"/>
    <property type="match status" value="1"/>
</dbReference>
<dbReference type="Gene3D" id="3.40.630.10">
    <property type="entry name" value="Zn peptidases"/>
    <property type="match status" value="1"/>
</dbReference>
<dbReference type="Proteomes" id="UP001596540">
    <property type="component" value="Unassembled WGS sequence"/>
</dbReference>
<dbReference type="SUPFAM" id="SSF55031">
    <property type="entry name" value="Bacterial exopeptidase dimerisation domain"/>
    <property type="match status" value="1"/>
</dbReference>
<accession>A0ABW2KK91</accession>
<evidence type="ECO:0000313" key="3">
    <source>
        <dbReference type="EMBL" id="MFC7330419.1"/>
    </source>
</evidence>
<feature type="domain" description="Peptidase M20 dimerisation" evidence="2">
    <location>
        <begin position="222"/>
        <end position="315"/>
    </location>
</feature>
<dbReference type="InterPro" id="IPR011650">
    <property type="entry name" value="Peptidase_M20_dimer"/>
</dbReference>
<dbReference type="NCBIfam" id="TIGR01891">
    <property type="entry name" value="amidohydrolases"/>
    <property type="match status" value="1"/>
</dbReference>
<organism evidence="3 4">
    <name type="scientific">Marinactinospora rubrisoli</name>
    <dbReference type="NCBI Taxonomy" id="2715399"/>
    <lineage>
        <taxon>Bacteria</taxon>
        <taxon>Bacillati</taxon>
        <taxon>Actinomycetota</taxon>
        <taxon>Actinomycetes</taxon>
        <taxon>Streptosporangiales</taxon>
        <taxon>Nocardiopsidaceae</taxon>
        <taxon>Marinactinospora</taxon>
    </lineage>
</organism>
<evidence type="ECO:0000259" key="2">
    <source>
        <dbReference type="Pfam" id="PF07687"/>
    </source>
</evidence>
<feature type="region of interest" description="Disordered" evidence="1">
    <location>
        <begin position="316"/>
        <end position="338"/>
    </location>
</feature>
<dbReference type="PANTHER" id="PTHR11014:SF63">
    <property type="entry name" value="METALLOPEPTIDASE, PUTATIVE (AFU_ORTHOLOGUE AFUA_6G09600)-RELATED"/>
    <property type="match status" value="1"/>
</dbReference>
<dbReference type="EMBL" id="JBHTBH010000012">
    <property type="protein sequence ID" value="MFC7330419.1"/>
    <property type="molecule type" value="Genomic_DNA"/>
</dbReference>
<feature type="compositionally biased region" description="Polar residues" evidence="1">
    <location>
        <begin position="329"/>
        <end position="338"/>
    </location>
</feature>
<sequence>MTSIGSTDPDGAAAPGNAARVAASDAVMAGYRPGGVDPAGLAELYRDLHAHPELAFAEHRTAGTAARRLRAAGYEVATGIGGTGVAGVLRNGSGPTVLLRADMDALPVRERTGLPYASTATAPGPDGVSTPVMHACGHDMHVSCLMGAADLLAAGRSHWRGTVLAVVQPAEEIGAGARAMVEDGLFDRVGVPDVVFAQHVFPLPAGRLFTRRGLVLGATENFEITLHGVGGHSSQPERTVDPVVMAAATVLRLQTVVSREVAPAEQAVLSIAKLQAGEAPNVIADRAVIAGNVRAYDPDVLHRVMAAVHRITDAEATASGAPRPPEYRTISSFPSTVNDPEATERVTAAFRARFGAERVGEMAQMIGSEDVGVFGTAAGVPSVFWGLGAAAPGGEAPGNHTPHFAPVIEPTLSTGVEALVTAALTRLVPVGGATGDSPCRK</sequence>
<proteinExistence type="predicted"/>
<protein>
    <submittedName>
        <fullName evidence="3">Amidohydrolase</fullName>
    </submittedName>
</protein>
<dbReference type="Pfam" id="PF07687">
    <property type="entry name" value="M20_dimer"/>
    <property type="match status" value="1"/>
</dbReference>
<comment type="caution">
    <text evidence="3">The sequence shown here is derived from an EMBL/GenBank/DDBJ whole genome shotgun (WGS) entry which is preliminary data.</text>
</comment>
<reference evidence="4" key="1">
    <citation type="journal article" date="2019" name="Int. J. Syst. Evol. Microbiol.">
        <title>The Global Catalogue of Microorganisms (GCM) 10K type strain sequencing project: providing services to taxonomists for standard genome sequencing and annotation.</title>
        <authorList>
            <consortium name="The Broad Institute Genomics Platform"/>
            <consortium name="The Broad Institute Genome Sequencing Center for Infectious Disease"/>
            <person name="Wu L."/>
            <person name="Ma J."/>
        </authorList>
    </citation>
    <scope>NUCLEOTIDE SEQUENCE [LARGE SCALE GENOMIC DNA]</scope>
    <source>
        <strain evidence="4">CGMCC 4.7382</strain>
    </source>
</reference>
<evidence type="ECO:0000256" key="1">
    <source>
        <dbReference type="SAM" id="MobiDB-lite"/>
    </source>
</evidence>
<dbReference type="SUPFAM" id="SSF53187">
    <property type="entry name" value="Zn-dependent exopeptidases"/>
    <property type="match status" value="1"/>
</dbReference>
<dbReference type="RefSeq" id="WP_379873068.1">
    <property type="nucleotide sequence ID" value="NZ_JBHTBH010000012.1"/>
</dbReference>
<evidence type="ECO:0000313" key="4">
    <source>
        <dbReference type="Proteomes" id="UP001596540"/>
    </source>
</evidence>